<dbReference type="Proteomes" id="UP000005206">
    <property type="component" value="Chromosome 4"/>
</dbReference>
<keyword evidence="3" id="KW-1185">Reference proteome</keyword>
<evidence type="ECO:0000256" key="1">
    <source>
        <dbReference type="SAM" id="MobiDB-lite"/>
    </source>
</evidence>
<organism evidence="2 3">
    <name type="scientific">Fusarium vanettenii (strain ATCC MYA-4622 / CBS 123669 / FGSC 9596 / NRRL 45880 / 77-13-4)</name>
    <name type="common">Fusarium solani subsp. pisi</name>
    <dbReference type="NCBI Taxonomy" id="660122"/>
    <lineage>
        <taxon>Eukaryota</taxon>
        <taxon>Fungi</taxon>
        <taxon>Dikarya</taxon>
        <taxon>Ascomycota</taxon>
        <taxon>Pezizomycotina</taxon>
        <taxon>Sordariomycetes</taxon>
        <taxon>Hypocreomycetidae</taxon>
        <taxon>Hypocreales</taxon>
        <taxon>Nectriaceae</taxon>
        <taxon>Fusarium</taxon>
        <taxon>Fusarium solani species complex</taxon>
        <taxon>Fusarium vanettenii</taxon>
    </lineage>
</organism>
<dbReference type="KEGG" id="nhe:NECHADRAFT_78873"/>
<feature type="compositionally biased region" description="Basic and acidic residues" evidence="1">
    <location>
        <begin position="129"/>
        <end position="139"/>
    </location>
</feature>
<dbReference type="InParanoid" id="C7YPU3"/>
<proteinExistence type="predicted"/>
<dbReference type="OrthoDB" id="5087792at2759"/>
<feature type="region of interest" description="Disordered" evidence="1">
    <location>
        <begin position="1"/>
        <end position="36"/>
    </location>
</feature>
<feature type="compositionally biased region" description="Low complexity" evidence="1">
    <location>
        <begin position="75"/>
        <end position="109"/>
    </location>
</feature>
<accession>C7YPU3</accession>
<sequence>MLQSTLYRLTPRSPDTPLSAATKTRQGKHFAPSPPLPRALLTLRQLSAMSHYNYEDDEVYNGPGCWRRLEDWEDTSSSATPAATTNNSNNRGGRGTSSRNTSDSTSHSGRQATTTSETRQSPENGAGSKDSDKSEEKKPKPSWCESPSKK</sequence>
<feature type="compositionally biased region" description="Low complexity" evidence="1">
    <location>
        <begin position="141"/>
        <end position="150"/>
    </location>
</feature>
<dbReference type="EMBL" id="GG698898">
    <property type="protein sequence ID" value="EEU46352.1"/>
    <property type="molecule type" value="Genomic_DNA"/>
</dbReference>
<dbReference type="GeneID" id="9668777"/>
<dbReference type="HOGENOM" id="CLU_1741040_0_0_1"/>
<protein>
    <submittedName>
        <fullName evidence="2">Uncharacterized protein</fullName>
    </submittedName>
</protein>
<dbReference type="AlphaFoldDB" id="C7YPU3"/>
<dbReference type="VEuPathDB" id="FungiDB:NECHADRAFT_78873"/>
<evidence type="ECO:0000313" key="2">
    <source>
        <dbReference type="EMBL" id="EEU46352.1"/>
    </source>
</evidence>
<dbReference type="RefSeq" id="XP_003052065.1">
    <property type="nucleotide sequence ID" value="XM_003052019.1"/>
</dbReference>
<feature type="region of interest" description="Disordered" evidence="1">
    <location>
        <begin position="72"/>
        <end position="150"/>
    </location>
</feature>
<evidence type="ECO:0000313" key="3">
    <source>
        <dbReference type="Proteomes" id="UP000005206"/>
    </source>
</evidence>
<reference evidence="2 3" key="1">
    <citation type="journal article" date="2009" name="PLoS Genet.">
        <title>The genome of Nectria haematococca: contribution of supernumerary chromosomes to gene expansion.</title>
        <authorList>
            <person name="Coleman J.J."/>
            <person name="Rounsley S.D."/>
            <person name="Rodriguez-Carres M."/>
            <person name="Kuo A."/>
            <person name="Wasmann C.C."/>
            <person name="Grimwood J."/>
            <person name="Schmutz J."/>
            <person name="Taga M."/>
            <person name="White G.J."/>
            <person name="Zhou S."/>
            <person name="Schwartz D.C."/>
            <person name="Freitag M."/>
            <person name="Ma L.J."/>
            <person name="Danchin E.G."/>
            <person name="Henrissat B."/>
            <person name="Coutinho P.M."/>
            <person name="Nelson D.R."/>
            <person name="Straney D."/>
            <person name="Napoli C.A."/>
            <person name="Barker B.M."/>
            <person name="Gribskov M."/>
            <person name="Rep M."/>
            <person name="Kroken S."/>
            <person name="Molnar I."/>
            <person name="Rensing C."/>
            <person name="Kennell J.C."/>
            <person name="Zamora J."/>
            <person name="Farman M.L."/>
            <person name="Selker E.U."/>
            <person name="Salamov A."/>
            <person name="Shapiro H."/>
            <person name="Pangilinan J."/>
            <person name="Lindquist E."/>
            <person name="Lamers C."/>
            <person name="Grigoriev I.V."/>
            <person name="Geiser D.M."/>
            <person name="Covert S.F."/>
            <person name="Temporini E."/>
            <person name="Vanetten H.D."/>
        </authorList>
    </citation>
    <scope>NUCLEOTIDE SEQUENCE [LARGE SCALE GENOMIC DNA]</scope>
    <source>
        <strain evidence="3">ATCC MYA-4622 / CBS 123669 / FGSC 9596 / NRRL 45880 / 77-13-4</strain>
    </source>
</reference>
<gene>
    <name evidence="2" type="ORF">NECHADRAFT_78873</name>
</gene>
<name>C7YPU3_FUSV7</name>
<feature type="compositionally biased region" description="Polar residues" evidence="1">
    <location>
        <begin position="110"/>
        <end position="123"/>
    </location>
</feature>